<protein>
    <recommendedName>
        <fullName evidence="1">N-acetyltransferase domain-containing protein</fullName>
    </recommendedName>
</protein>
<organism evidence="2 3">
    <name type="scientific">Papilio xuthus</name>
    <name type="common">Asian swallowtail butterfly</name>
    <dbReference type="NCBI Taxonomy" id="66420"/>
    <lineage>
        <taxon>Eukaryota</taxon>
        <taxon>Metazoa</taxon>
        <taxon>Ecdysozoa</taxon>
        <taxon>Arthropoda</taxon>
        <taxon>Hexapoda</taxon>
        <taxon>Insecta</taxon>
        <taxon>Pterygota</taxon>
        <taxon>Neoptera</taxon>
        <taxon>Endopterygota</taxon>
        <taxon>Lepidoptera</taxon>
        <taxon>Glossata</taxon>
        <taxon>Ditrysia</taxon>
        <taxon>Papilionoidea</taxon>
        <taxon>Papilionidae</taxon>
        <taxon>Papilioninae</taxon>
        <taxon>Papilio</taxon>
    </lineage>
</organism>
<dbReference type="SUPFAM" id="SSF55729">
    <property type="entry name" value="Acyl-CoA N-acyltransferases (Nat)"/>
    <property type="match status" value="1"/>
</dbReference>
<keyword evidence="3" id="KW-1185">Reference proteome</keyword>
<dbReference type="PROSITE" id="PS51186">
    <property type="entry name" value="GNAT"/>
    <property type="match status" value="1"/>
</dbReference>
<evidence type="ECO:0000259" key="1">
    <source>
        <dbReference type="PROSITE" id="PS51186"/>
    </source>
</evidence>
<dbReference type="AlphaFoldDB" id="A0A194QKM9"/>
<proteinExistence type="predicted"/>
<name>A0A194QKM9_PAPXU</name>
<dbReference type="InterPro" id="IPR016181">
    <property type="entry name" value="Acyl_CoA_acyltransferase"/>
</dbReference>
<gene>
    <name evidence="2" type="ORF">RR46_07770</name>
</gene>
<dbReference type="STRING" id="66420.A0A194QKM9"/>
<dbReference type="Pfam" id="PF08445">
    <property type="entry name" value="FR47"/>
    <property type="match status" value="1"/>
</dbReference>
<dbReference type="Gene3D" id="3.40.630.30">
    <property type="match status" value="2"/>
</dbReference>
<sequence length="294" mass="34027">MFPQPIELITAFYSRIMDSLVEIPVAEWPRLRDMFSIDWPKGAAAYCLLDTNINCPKLSQEFNFKVYCPFGDMNNGMVAITMQDDDVQVIIRPLNDVIKIEEALLSTNVIDWKKNIMAPFASPEVTACLVKISNKLNVKIYYEQNKAITFLLNKTCIPFEISMPENTYIASLKPEHIDIVDKTWTYSSERSKEYFEILMRNDSTYVLYSKENNEPMAWVTVNDAGSLSHLFCLEPYRRKGYGELITKYACNDVLKKGRNVIAYTVENNYNSQMLLLKLGFENIGYDYWVIIVKK</sequence>
<accession>A0A194QKM9</accession>
<dbReference type="PANTHER" id="PTHR20958">
    <property type="entry name" value="GLYCINE N-ACYLTRANSFERASE-LIKE PROTEIN"/>
    <property type="match status" value="1"/>
</dbReference>
<evidence type="ECO:0000313" key="2">
    <source>
        <dbReference type="EMBL" id="KPJ04011.1"/>
    </source>
</evidence>
<dbReference type="Proteomes" id="UP000053268">
    <property type="component" value="Unassembled WGS sequence"/>
</dbReference>
<dbReference type="GO" id="GO:0016747">
    <property type="term" value="F:acyltransferase activity, transferring groups other than amino-acyl groups"/>
    <property type="evidence" value="ECO:0007669"/>
    <property type="project" value="InterPro"/>
</dbReference>
<dbReference type="InterPro" id="IPR053225">
    <property type="entry name" value="Acyl-CoA_N-acyltransferase"/>
</dbReference>
<dbReference type="InterPro" id="IPR000182">
    <property type="entry name" value="GNAT_dom"/>
</dbReference>
<dbReference type="EMBL" id="KQ459053">
    <property type="protein sequence ID" value="KPJ04011.1"/>
    <property type="molecule type" value="Genomic_DNA"/>
</dbReference>
<reference evidence="2 3" key="1">
    <citation type="journal article" date="2015" name="Nat. Commun.">
        <title>Outbred genome sequencing and CRISPR/Cas9 gene editing in butterflies.</title>
        <authorList>
            <person name="Li X."/>
            <person name="Fan D."/>
            <person name="Zhang W."/>
            <person name="Liu G."/>
            <person name="Zhang L."/>
            <person name="Zhao L."/>
            <person name="Fang X."/>
            <person name="Chen L."/>
            <person name="Dong Y."/>
            <person name="Chen Y."/>
            <person name="Ding Y."/>
            <person name="Zhao R."/>
            <person name="Feng M."/>
            <person name="Zhu Y."/>
            <person name="Feng Y."/>
            <person name="Jiang X."/>
            <person name="Zhu D."/>
            <person name="Xiang H."/>
            <person name="Feng X."/>
            <person name="Li S."/>
            <person name="Wang J."/>
            <person name="Zhang G."/>
            <person name="Kronforst M.R."/>
            <person name="Wang W."/>
        </authorList>
    </citation>
    <scope>NUCLEOTIDE SEQUENCE [LARGE SCALE GENOMIC DNA]</scope>
    <source>
        <strain evidence="2">Ya'a_city_454_Px</strain>
        <tissue evidence="2">Whole body</tissue>
    </source>
</reference>
<feature type="domain" description="N-acetyltransferase" evidence="1">
    <location>
        <begin position="163"/>
        <end position="294"/>
    </location>
</feature>
<dbReference type="PANTHER" id="PTHR20958:SF6">
    <property type="entry name" value="GLYCINE N-ACYLTRANSFERASE-LIKE PROTEIN"/>
    <property type="match status" value="1"/>
</dbReference>
<evidence type="ECO:0000313" key="3">
    <source>
        <dbReference type="Proteomes" id="UP000053268"/>
    </source>
</evidence>
<dbReference type="InterPro" id="IPR013653">
    <property type="entry name" value="GCN5-like_dom"/>
</dbReference>